<dbReference type="PANTHER" id="PTHR46068:SF1">
    <property type="entry name" value="TRANSPOSASE IS30-LIKE HTH DOMAIN-CONTAINING PROTEIN"/>
    <property type="match status" value="1"/>
</dbReference>
<dbReference type="EMBL" id="KN773474">
    <property type="protein sequence ID" value="KIH45201.1"/>
    <property type="molecule type" value="Genomic_DNA"/>
</dbReference>
<keyword evidence="2" id="KW-1185">Reference proteome</keyword>
<evidence type="ECO:0000313" key="1">
    <source>
        <dbReference type="EMBL" id="KIH45201.1"/>
    </source>
</evidence>
<proteinExistence type="predicted"/>
<dbReference type="PANTHER" id="PTHR46068">
    <property type="entry name" value="PROTEIN CBG27172"/>
    <property type="match status" value="1"/>
</dbReference>
<protein>
    <recommendedName>
        <fullName evidence="3">Tc1-like transposase DDE domain-containing protein</fullName>
    </recommendedName>
</protein>
<dbReference type="Proteomes" id="UP000054047">
    <property type="component" value="Unassembled WGS sequence"/>
</dbReference>
<reference evidence="1 2" key="1">
    <citation type="submission" date="2013-12" db="EMBL/GenBank/DDBJ databases">
        <title>Draft genome of the parsitic nematode Ancylostoma duodenale.</title>
        <authorList>
            <person name="Mitreva M."/>
        </authorList>
    </citation>
    <scope>NUCLEOTIDE SEQUENCE [LARGE SCALE GENOMIC DNA]</scope>
    <source>
        <strain evidence="1 2">Zhejiang</strain>
    </source>
</reference>
<evidence type="ECO:0000313" key="2">
    <source>
        <dbReference type="Proteomes" id="UP000054047"/>
    </source>
</evidence>
<evidence type="ECO:0008006" key="3">
    <source>
        <dbReference type="Google" id="ProtNLM"/>
    </source>
</evidence>
<dbReference type="Gene3D" id="3.30.420.10">
    <property type="entry name" value="Ribonuclease H-like superfamily/Ribonuclease H"/>
    <property type="match status" value="1"/>
</dbReference>
<gene>
    <name evidence="1" type="ORF">ANCDUO_24762</name>
</gene>
<feature type="non-terminal residue" evidence="1">
    <location>
        <position position="1"/>
    </location>
</feature>
<dbReference type="OrthoDB" id="9981685at2759"/>
<organism evidence="1 2">
    <name type="scientific">Ancylostoma duodenale</name>
    <dbReference type="NCBI Taxonomy" id="51022"/>
    <lineage>
        <taxon>Eukaryota</taxon>
        <taxon>Metazoa</taxon>
        <taxon>Ecdysozoa</taxon>
        <taxon>Nematoda</taxon>
        <taxon>Chromadorea</taxon>
        <taxon>Rhabditida</taxon>
        <taxon>Rhabditina</taxon>
        <taxon>Rhabditomorpha</taxon>
        <taxon>Strongyloidea</taxon>
        <taxon>Ancylostomatidae</taxon>
        <taxon>Ancylostomatinae</taxon>
        <taxon>Ancylostoma</taxon>
    </lineage>
</organism>
<dbReference type="InterPro" id="IPR036397">
    <property type="entry name" value="RNaseH_sf"/>
</dbReference>
<name>A0A0C2FJZ4_9BILA</name>
<sequence>LSRRFAAGRHREIVFSDEKWFDGERAHNHQSDRLWSKEKPPLEGRMATRRQKPKQVMVWAGITYTGKVPLIFVHEGVKFQGPQYFAILENKVLPWAPRYFGEEMWTYQQDGAPSHKSEETHEWIARNFPGFTSVDLCPERSGHWPANSSDLD</sequence>
<dbReference type="AlphaFoldDB" id="A0A0C2FJZ4"/>
<accession>A0A0C2FJZ4</accession>
<dbReference type="GO" id="GO:0003676">
    <property type="term" value="F:nucleic acid binding"/>
    <property type="evidence" value="ECO:0007669"/>
    <property type="project" value="InterPro"/>
</dbReference>
<feature type="non-terminal residue" evidence="1">
    <location>
        <position position="152"/>
    </location>
</feature>